<evidence type="ECO:0000256" key="3">
    <source>
        <dbReference type="ARBA" id="ARBA00023082"/>
    </source>
</evidence>
<dbReference type="EMBL" id="HG794546">
    <property type="protein sequence ID" value="CDK97986.1"/>
    <property type="molecule type" value="Genomic_DNA"/>
</dbReference>
<keyword evidence="9" id="KW-1185">Reference proteome</keyword>
<evidence type="ECO:0000256" key="2">
    <source>
        <dbReference type="ARBA" id="ARBA00023015"/>
    </source>
</evidence>
<dbReference type="Pfam" id="PF04542">
    <property type="entry name" value="Sigma70_r2"/>
    <property type="match status" value="1"/>
</dbReference>
<dbReference type="AlphaFoldDB" id="V6F123"/>
<protein>
    <submittedName>
        <fullName evidence="8">RNA polymerase sigma factor</fullName>
    </submittedName>
</protein>
<keyword evidence="3" id="KW-0731">Sigma factor</keyword>
<dbReference type="STRING" id="1430440.MGMSRv2__0771"/>
<dbReference type="KEGG" id="mgy:MGMSRv2__0771"/>
<name>V6F123_MAGGM</name>
<comment type="similarity">
    <text evidence="1">Belongs to the sigma-70 factor family. ECF subfamily.</text>
</comment>
<dbReference type="PANTHER" id="PTHR43133:SF58">
    <property type="entry name" value="ECF RNA POLYMERASE SIGMA FACTOR SIGD"/>
    <property type="match status" value="1"/>
</dbReference>
<dbReference type="InterPro" id="IPR013324">
    <property type="entry name" value="RNA_pol_sigma_r3/r4-like"/>
</dbReference>
<dbReference type="Pfam" id="PF08281">
    <property type="entry name" value="Sigma70_r4_2"/>
    <property type="match status" value="1"/>
</dbReference>
<reference evidence="8 9" key="1">
    <citation type="journal article" date="2014" name="Genome Announc.">
        <title>Complete genome sequence of Magnetospirillum gryphiswaldense MSR-1.</title>
        <authorList>
            <person name="Wang X."/>
            <person name="Wang Q."/>
            <person name="Zhang W."/>
            <person name="Wang Y."/>
            <person name="Li L."/>
            <person name="Wen T."/>
            <person name="Zhang T."/>
            <person name="Zhang Y."/>
            <person name="Xu J."/>
            <person name="Hu J."/>
            <person name="Li S."/>
            <person name="Liu L."/>
            <person name="Liu J."/>
            <person name="Jiang W."/>
            <person name="Tian J."/>
            <person name="Li Y."/>
            <person name="Schuler D."/>
            <person name="Wang L."/>
            <person name="Li J."/>
        </authorList>
    </citation>
    <scope>NUCLEOTIDE SEQUENCE [LARGE SCALE GENOMIC DNA]</scope>
    <source>
        <strain evidence="9">DSM 6361 / JCM 21280 / NBRC 15271 / MSR-1</strain>
    </source>
</reference>
<dbReference type="GO" id="GO:0006352">
    <property type="term" value="P:DNA-templated transcription initiation"/>
    <property type="evidence" value="ECO:0007669"/>
    <property type="project" value="InterPro"/>
</dbReference>
<evidence type="ECO:0000256" key="4">
    <source>
        <dbReference type="ARBA" id="ARBA00023125"/>
    </source>
</evidence>
<dbReference type="SUPFAM" id="SSF88946">
    <property type="entry name" value="Sigma2 domain of RNA polymerase sigma factors"/>
    <property type="match status" value="1"/>
</dbReference>
<feature type="domain" description="RNA polymerase sigma-70 region 2" evidence="6">
    <location>
        <begin position="33"/>
        <end position="97"/>
    </location>
</feature>
<dbReference type="InterPro" id="IPR039425">
    <property type="entry name" value="RNA_pol_sigma-70-like"/>
</dbReference>
<keyword evidence="5" id="KW-0804">Transcription</keyword>
<dbReference type="HOGENOM" id="CLU_047691_10_2_5"/>
<dbReference type="SUPFAM" id="SSF88659">
    <property type="entry name" value="Sigma3 and sigma4 domains of RNA polymerase sigma factors"/>
    <property type="match status" value="1"/>
</dbReference>
<evidence type="ECO:0000259" key="7">
    <source>
        <dbReference type="Pfam" id="PF08281"/>
    </source>
</evidence>
<sequence length="183" mass="20289">MNTSHHDDSARWSGWLAAAQQGDGAAYGRLLAELAPVARRMAVKAWGRNEDVEDVVQDILLTLHTIRHTYDSSRPFLPWFAAIVDHRVKDALRKRRRHQGRETAIDEIPETFLARPANTKTTDAMDLRKAVAKLPPGQRQAVELLKLQEMSLNEASTASGQSVAALKVAMHRAVKTLKGLLGP</sequence>
<dbReference type="InterPro" id="IPR013249">
    <property type="entry name" value="RNA_pol_sigma70_r4_t2"/>
</dbReference>
<dbReference type="PANTHER" id="PTHR43133">
    <property type="entry name" value="RNA POLYMERASE ECF-TYPE SIGMA FACTO"/>
    <property type="match status" value="1"/>
</dbReference>
<dbReference type="eggNOG" id="COG1595">
    <property type="taxonomic scope" value="Bacteria"/>
</dbReference>
<organism evidence="8 9">
    <name type="scientific">Magnetospirillum gryphiswaldense (strain DSM 6361 / JCM 21280 / NBRC 15271 / MSR-1)</name>
    <dbReference type="NCBI Taxonomy" id="431944"/>
    <lineage>
        <taxon>Bacteria</taxon>
        <taxon>Pseudomonadati</taxon>
        <taxon>Pseudomonadota</taxon>
        <taxon>Alphaproteobacteria</taxon>
        <taxon>Rhodospirillales</taxon>
        <taxon>Rhodospirillaceae</taxon>
        <taxon>Magnetospirillum</taxon>
    </lineage>
</organism>
<proteinExistence type="inferred from homology"/>
<keyword evidence="2" id="KW-0805">Transcription regulation</keyword>
<dbReference type="InterPro" id="IPR036388">
    <property type="entry name" value="WH-like_DNA-bd_sf"/>
</dbReference>
<dbReference type="GO" id="GO:0016987">
    <property type="term" value="F:sigma factor activity"/>
    <property type="evidence" value="ECO:0007669"/>
    <property type="project" value="UniProtKB-KW"/>
</dbReference>
<dbReference type="GO" id="GO:0003677">
    <property type="term" value="F:DNA binding"/>
    <property type="evidence" value="ECO:0007669"/>
    <property type="project" value="UniProtKB-KW"/>
</dbReference>
<accession>V6F123</accession>
<evidence type="ECO:0000313" key="9">
    <source>
        <dbReference type="Proteomes" id="UP000018922"/>
    </source>
</evidence>
<evidence type="ECO:0000256" key="1">
    <source>
        <dbReference type="ARBA" id="ARBA00010641"/>
    </source>
</evidence>
<dbReference type="Gene3D" id="1.10.1740.10">
    <property type="match status" value="1"/>
</dbReference>
<evidence type="ECO:0000256" key="5">
    <source>
        <dbReference type="ARBA" id="ARBA00023163"/>
    </source>
</evidence>
<feature type="domain" description="RNA polymerase sigma factor 70 region 4 type 2" evidence="7">
    <location>
        <begin position="125"/>
        <end position="177"/>
    </location>
</feature>
<dbReference type="Proteomes" id="UP000018922">
    <property type="component" value="Chromosome I"/>
</dbReference>
<evidence type="ECO:0000259" key="6">
    <source>
        <dbReference type="Pfam" id="PF04542"/>
    </source>
</evidence>
<dbReference type="Gene3D" id="1.10.10.10">
    <property type="entry name" value="Winged helix-like DNA-binding domain superfamily/Winged helix DNA-binding domain"/>
    <property type="match status" value="1"/>
</dbReference>
<gene>
    <name evidence="8" type="ordered locus">MGMSRv2__0771</name>
</gene>
<dbReference type="InterPro" id="IPR013325">
    <property type="entry name" value="RNA_pol_sigma_r2"/>
</dbReference>
<dbReference type="InterPro" id="IPR007627">
    <property type="entry name" value="RNA_pol_sigma70_r2"/>
</dbReference>
<evidence type="ECO:0000313" key="8">
    <source>
        <dbReference type="EMBL" id="CDK97986.1"/>
    </source>
</evidence>
<keyword evidence="4" id="KW-0238">DNA-binding</keyword>
<dbReference type="NCBIfam" id="TIGR02937">
    <property type="entry name" value="sigma70-ECF"/>
    <property type="match status" value="1"/>
</dbReference>
<dbReference type="InterPro" id="IPR014284">
    <property type="entry name" value="RNA_pol_sigma-70_dom"/>
</dbReference>